<accession>A0A0V1N8A8</accession>
<evidence type="ECO:0000313" key="7">
    <source>
        <dbReference type="EMBL" id="KRZ80202.1"/>
    </source>
</evidence>
<feature type="domain" description="Calcineurin-like phosphoesterase" evidence="6">
    <location>
        <begin position="523"/>
        <end position="739"/>
    </location>
</feature>
<keyword evidence="2" id="KW-0285">Flavoprotein</keyword>
<dbReference type="InterPro" id="IPR036188">
    <property type="entry name" value="FAD/NAD-bd_sf"/>
</dbReference>
<dbReference type="PANTHER" id="PTHR48467:SF1">
    <property type="entry name" value="GLUTAMATE SYNTHASE 1 [NADH], CHLOROPLASTIC-LIKE"/>
    <property type="match status" value="1"/>
</dbReference>
<dbReference type="Gene3D" id="3.40.50.720">
    <property type="entry name" value="NAD(P)-binding Rossmann-like Domain"/>
    <property type="match status" value="1"/>
</dbReference>
<keyword evidence="8" id="KW-1185">Reference proteome</keyword>
<comment type="cofactor">
    <cofactor evidence="1">
        <name>FAD</name>
        <dbReference type="ChEBI" id="CHEBI:57692"/>
    </cofactor>
</comment>
<dbReference type="InterPro" id="IPR055275">
    <property type="entry name" value="Ferredox_Rdtase"/>
</dbReference>
<dbReference type="GO" id="GO:0016491">
    <property type="term" value="F:oxidoreductase activity"/>
    <property type="evidence" value="ECO:0007669"/>
    <property type="project" value="UniProtKB-KW"/>
</dbReference>
<evidence type="ECO:0000256" key="1">
    <source>
        <dbReference type="ARBA" id="ARBA00001974"/>
    </source>
</evidence>
<dbReference type="GO" id="GO:0016787">
    <property type="term" value="F:hydrolase activity"/>
    <property type="evidence" value="ECO:0007669"/>
    <property type="project" value="InterPro"/>
</dbReference>
<name>A0A0V1N8A8_9BILA</name>
<organism evidence="7 8">
    <name type="scientific">Trichinella papuae</name>
    <dbReference type="NCBI Taxonomy" id="268474"/>
    <lineage>
        <taxon>Eukaryota</taxon>
        <taxon>Metazoa</taxon>
        <taxon>Ecdysozoa</taxon>
        <taxon>Nematoda</taxon>
        <taxon>Enoplea</taxon>
        <taxon>Dorylaimia</taxon>
        <taxon>Trichinellida</taxon>
        <taxon>Trichinellidae</taxon>
        <taxon>Trichinella</taxon>
    </lineage>
</organism>
<dbReference type="InterPro" id="IPR004843">
    <property type="entry name" value="Calcineurin-like_PHP"/>
</dbReference>
<proteinExistence type="predicted"/>
<sequence length="783" mass="89293">MTRSCFIFTSKIKAWSVRLFCTGKYGKRIAVIGSGPAGFYCSQTLLSGDQQCLVDVFEKYPVPYGLVRYGIAPDHQDLKSCITGFERTVTSFADRFRFFGNVHIGKELSIAELLCHYDAVVLAYGASEANPLPKLDCSIGNCFSSRDFVGWYNGLPECGELNPNLQSDNSTAVVIGHGNVALDIVRVLLSRVENFQHTDIAEHALEALNKSRLKRVLLVGRRGPAQASFTTKELRELSRVQGLKTTLRGCDLDPIRKDAHQFDRPKQRLFKLMSEMVDSVKSSVDYANERCLSLRFLLSFDKAIGDSQNNLQAIRFVENQLTTTTTTTSSVNCESATVRPTDRFEEISASLLIYSCGYRTVNIEPGQFPFDAKLGGVLTDGQGRVIGRRGLYACGWCSQGPNRILAHTQTDAKNVALTVIEDLKKIPAKNGDIQQLLKNRSDKWISWSEWKNLDKIEQSRGKANAKPRQKVVSLEEMLKLRSLKPLITYMYKLLLTLYNVNHFYFSIHKQDMQECKGEWKDFTFVVVADPQLGLHSTDWSNLSEGKEEMKNAILAINKLKPHPDFVVFCGDFTHAEPYSSAKAAQIRDFEQTVKLLRTDIKPIYVCGNHDIGDKPTSQTLQMYREQFGPDFYTFWVGEVKFFVFNSQYFLPISNMDMHIDQQIVWYENEAEQTDKEQPTHVIAFQHIPPFINDPKEEPMFISRCWPMAFNIPCENKRKQFLEWIRRLKVKKLFCGHYHRNTTGQGDDGLEVIITENTAERSGFRLVRVYKDRIEHEFISSNSI</sequence>
<keyword evidence="3" id="KW-0274">FAD</keyword>
<dbReference type="Gene3D" id="3.60.21.10">
    <property type="match status" value="1"/>
</dbReference>
<dbReference type="InterPro" id="IPR029052">
    <property type="entry name" value="Metallo-depent_PP-like"/>
</dbReference>
<dbReference type="OrthoDB" id="333024at2759"/>
<evidence type="ECO:0000256" key="3">
    <source>
        <dbReference type="ARBA" id="ARBA00022827"/>
    </source>
</evidence>
<comment type="caution">
    <text evidence="7">The sequence shown here is derived from an EMBL/GenBank/DDBJ whole genome shotgun (WGS) entry which is preliminary data.</text>
</comment>
<evidence type="ECO:0000313" key="8">
    <source>
        <dbReference type="Proteomes" id="UP000054843"/>
    </source>
</evidence>
<evidence type="ECO:0000256" key="5">
    <source>
        <dbReference type="ARBA" id="ARBA00023002"/>
    </source>
</evidence>
<dbReference type="Proteomes" id="UP000054843">
    <property type="component" value="Unassembled WGS sequence"/>
</dbReference>
<gene>
    <name evidence="7" type="primary">POP7</name>
    <name evidence="7" type="ORF">T10_10729</name>
</gene>
<keyword evidence="5" id="KW-0560">Oxidoreductase</keyword>
<dbReference type="AlphaFoldDB" id="A0A0V1N8A8"/>
<reference evidence="7 8" key="1">
    <citation type="submission" date="2015-01" db="EMBL/GenBank/DDBJ databases">
        <title>Evolution of Trichinella species and genotypes.</title>
        <authorList>
            <person name="Korhonen P.K."/>
            <person name="Edoardo P."/>
            <person name="Giuseppe L.R."/>
            <person name="Gasser R.B."/>
        </authorList>
    </citation>
    <scope>NUCLEOTIDE SEQUENCE [LARGE SCALE GENOMIC DNA]</scope>
    <source>
        <strain evidence="7">ISS1980</strain>
    </source>
</reference>
<dbReference type="SUPFAM" id="SSF51971">
    <property type="entry name" value="Nucleotide-binding domain"/>
    <property type="match status" value="1"/>
</dbReference>
<dbReference type="Pfam" id="PF00149">
    <property type="entry name" value="Metallophos"/>
    <property type="match status" value="1"/>
</dbReference>
<dbReference type="PANTHER" id="PTHR48467">
    <property type="entry name" value="GLUTAMATE SYNTHASE 1 [NADH], CHLOROPLASTIC-LIKE"/>
    <property type="match status" value="1"/>
</dbReference>
<dbReference type="STRING" id="268474.A0A0V1N8A8"/>
<evidence type="ECO:0000259" key="6">
    <source>
        <dbReference type="Pfam" id="PF00149"/>
    </source>
</evidence>
<evidence type="ECO:0000256" key="4">
    <source>
        <dbReference type="ARBA" id="ARBA00022857"/>
    </source>
</evidence>
<keyword evidence="4" id="KW-0521">NADP</keyword>
<dbReference type="PRINTS" id="PR00419">
    <property type="entry name" value="ADXRDTASE"/>
</dbReference>
<dbReference type="SUPFAM" id="SSF56300">
    <property type="entry name" value="Metallo-dependent phosphatases"/>
    <property type="match status" value="1"/>
</dbReference>
<protein>
    <submittedName>
        <fullName evidence="7">NADPH:adrenodoxin oxidoreductase, mitochondrial</fullName>
    </submittedName>
</protein>
<evidence type="ECO:0000256" key="2">
    <source>
        <dbReference type="ARBA" id="ARBA00022630"/>
    </source>
</evidence>
<dbReference type="EMBL" id="JYDO01000003">
    <property type="protein sequence ID" value="KRZ80202.1"/>
    <property type="molecule type" value="Genomic_DNA"/>
</dbReference>
<dbReference type="Gene3D" id="3.50.50.60">
    <property type="entry name" value="FAD/NAD(P)-binding domain"/>
    <property type="match status" value="1"/>
</dbReference>